<dbReference type="Gene3D" id="3.40.50.10810">
    <property type="entry name" value="Tandem AAA-ATPase domain"/>
    <property type="match status" value="1"/>
</dbReference>
<dbReference type="GO" id="GO:0005524">
    <property type="term" value="F:ATP binding"/>
    <property type="evidence" value="ECO:0007669"/>
    <property type="project" value="InterPro"/>
</dbReference>
<keyword evidence="1" id="KW-0547">Nucleotide-binding</keyword>
<dbReference type="OrthoDB" id="448448at2759"/>
<proteinExistence type="predicted"/>
<dbReference type="Pfam" id="PF00176">
    <property type="entry name" value="SNF2-rel_dom"/>
    <property type="match status" value="1"/>
</dbReference>
<evidence type="ECO:0000313" key="5">
    <source>
        <dbReference type="Proteomes" id="UP000765509"/>
    </source>
</evidence>
<evidence type="ECO:0000259" key="3">
    <source>
        <dbReference type="Pfam" id="PF00176"/>
    </source>
</evidence>
<reference evidence="4" key="1">
    <citation type="submission" date="2021-03" db="EMBL/GenBank/DDBJ databases">
        <title>Draft genome sequence of rust myrtle Austropuccinia psidii MF-1, a brazilian biotype.</title>
        <authorList>
            <person name="Quecine M.C."/>
            <person name="Pachon D.M.R."/>
            <person name="Bonatelli M.L."/>
            <person name="Correr F.H."/>
            <person name="Franceschini L.M."/>
            <person name="Leite T.F."/>
            <person name="Margarido G.R.A."/>
            <person name="Almeida C.A."/>
            <person name="Ferrarezi J.A."/>
            <person name="Labate C.A."/>
        </authorList>
    </citation>
    <scope>NUCLEOTIDE SEQUENCE</scope>
    <source>
        <strain evidence="4">MF-1</strain>
    </source>
</reference>
<protein>
    <recommendedName>
        <fullName evidence="3">SNF2 N-terminal domain-containing protein</fullName>
    </recommendedName>
</protein>
<evidence type="ECO:0000313" key="4">
    <source>
        <dbReference type="EMBL" id="MBW0581736.1"/>
    </source>
</evidence>
<evidence type="ECO:0000256" key="1">
    <source>
        <dbReference type="ARBA" id="ARBA00022741"/>
    </source>
</evidence>
<comment type="caution">
    <text evidence="4">The sequence shown here is derived from an EMBL/GenBank/DDBJ whole genome shotgun (WGS) entry which is preliminary data.</text>
</comment>
<dbReference type="InterPro" id="IPR000330">
    <property type="entry name" value="SNF2_N"/>
</dbReference>
<name>A0A9Q3Q1H2_9BASI</name>
<accession>A0A9Q3Q1H2</accession>
<keyword evidence="2" id="KW-0067">ATP-binding</keyword>
<keyword evidence="5" id="KW-1185">Reference proteome</keyword>
<dbReference type="AlphaFoldDB" id="A0A9Q3Q1H2"/>
<sequence>MVVTSFKSLSANTPLGGVLLDDMELGKTIQAIALICTSKEWLITTHQHSTPTLLNHQLEVRNIQACSDWIASSQHLPWPNLSLIIQGQHLTI</sequence>
<gene>
    <name evidence="4" type="ORF">O181_121451</name>
</gene>
<organism evidence="4 5">
    <name type="scientific">Austropuccinia psidii MF-1</name>
    <dbReference type="NCBI Taxonomy" id="1389203"/>
    <lineage>
        <taxon>Eukaryota</taxon>
        <taxon>Fungi</taxon>
        <taxon>Dikarya</taxon>
        <taxon>Basidiomycota</taxon>
        <taxon>Pucciniomycotina</taxon>
        <taxon>Pucciniomycetes</taxon>
        <taxon>Pucciniales</taxon>
        <taxon>Sphaerophragmiaceae</taxon>
        <taxon>Austropuccinia</taxon>
    </lineage>
</organism>
<dbReference type="EMBL" id="AVOT02110713">
    <property type="protein sequence ID" value="MBW0581736.1"/>
    <property type="molecule type" value="Genomic_DNA"/>
</dbReference>
<evidence type="ECO:0000256" key="2">
    <source>
        <dbReference type="ARBA" id="ARBA00022840"/>
    </source>
</evidence>
<feature type="domain" description="SNF2 N-terminal" evidence="3">
    <location>
        <begin position="8"/>
        <end position="40"/>
    </location>
</feature>
<dbReference type="Proteomes" id="UP000765509">
    <property type="component" value="Unassembled WGS sequence"/>
</dbReference>
<dbReference type="InterPro" id="IPR038718">
    <property type="entry name" value="SNF2-like_sf"/>
</dbReference>